<evidence type="ECO:0000256" key="1">
    <source>
        <dbReference type="ARBA" id="ARBA00006739"/>
    </source>
</evidence>
<proteinExistence type="inferred from homology"/>
<evidence type="ECO:0000259" key="4">
    <source>
        <dbReference type="Pfam" id="PF00535"/>
    </source>
</evidence>
<dbReference type="AlphaFoldDB" id="A0A6J4M8F2"/>
<protein>
    <submittedName>
        <fullName evidence="5">Putative transferase</fullName>
    </submittedName>
</protein>
<evidence type="ECO:0000256" key="3">
    <source>
        <dbReference type="ARBA" id="ARBA00022679"/>
    </source>
</evidence>
<reference evidence="5" key="1">
    <citation type="submission" date="2020-02" db="EMBL/GenBank/DDBJ databases">
        <authorList>
            <person name="Meier V. D."/>
        </authorList>
    </citation>
    <scope>NUCLEOTIDE SEQUENCE</scope>
    <source>
        <strain evidence="5">AVDCRST_MAG29</strain>
    </source>
</reference>
<gene>
    <name evidence="5" type="ORF">AVDCRST_MAG29-2325</name>
</gene>
<evidence type="ECO:0000313" key="5">
    <source>
        <dbReference type="EMBL" id="CAA9352189.1"/>
    </source>
</evidence>
<comment type="similarity">
    <text evidence="1">Belongs to the glycosyltransferase 2 family.</text>
</comment>
<sequence length="270" mass="29243">MTRDRCDQLLVSLPQHGSPLIVVDNGSRDGSSNAVRACRPDALLVLAGRNLGATARNTGVELARTPYVAFADDDSWWAAGALDLAADVLDAHPEIAVVVASVLVGPEERPDAINAMLRDSPLSDRPGLPGRPVLGFLACAAVVRRSAFLEAGGFDDVVFFFGEETRLALDLAADGWALQYLPELVVHHHPGQNRPENAGRPLLADRNELLTALMRRPWPVVARTATALALAQDRWPALAAAARRTPRALRRRRRIPAHVEAQLRLLESPL</sequence>
<dbReference type="PANTHER" id="PTHR43685">
    <property type="entry name" value="GLYCOSYLTRANSFERASE"/>
    <property type="match status" value="1"/>
</dbReference>
<keyword evidence="2" id="KW-0328">Glycosyltransferase</keyword>
<dbReference type="Pfam" id="PF00535">
    <property type="entry name" value="Glycos_transf_2"/>
    <property type="match status" value="1"/>
</dbReference>
<evidence type="ECO:0000256" key="2">
    <source>
        <dbReference type="ARBA" id="ARBA00022676"/>
    </source>
</evidence>
<dbReference type="GO" id="GO:0016757">
    <property type="term" value="F:glycosyltransferase activity"/>
    <property type="evidence" value="ECO:0007669"/>
    <property type="project" value="UniProtKB-KW"/>
</dbReference>
<dbReference type="InterPro" id="IPR050834">
    <property type="entry name" value="Glycosyltransf_2"/>
</dbReference>
<name>A0A6J4M8F2_9ACTN</name>
<keyword evidence="3 5" id="KW-0808">Transferase</keyword>
<organism evidence="5">
    <name type="scientific">uncultured Nocardioidaceae bacterium</name>
    <dbReference type="NCBI Taxonomy" id="253824"/>
    <lineage>
        <taxon>Bacteria</taxon>
        <taxon>Bacillati</taxon>
        <taxon>Actinomycetota</taxon>
        <taxon>Actinomycetes</taxon>
        <taxon>Propionibacteriales</taxon>
        <taxon>Nocardioidaceae</taxon>
        <taxon>environmental samples</taxon>
    </lineage>
</organism>
<dbReference type="InterPro" id="IPR001173">
    <property type="entry name" value="Glyco_trans_2-like"/>
</dbReference>
<dbReference type="InterPro" id="IPR029044">
    <property type="entry name" value="Nucleotide-diphossugar_trans"/>
</dbReference>
<dbReference type="PANTHER" id="PTHR43685:SF5">
    <property type="entry name" value="GLYCOSYLTRANSFERASE EPSE-RELATED"/>
    <property type="match status" value="1"/>
</dbReference>
<accession>A0A6J4M8F2</accession>
<feature type="domain" description="Glycosyltransferase 2-like" evidence="4">
    <location>
        <begin position="20"/>
        <end position="148"/>
    </location>
</feature>
<dbReference type="Gene3D" id="3.90.550.10">
    <property type="entry name" value="Spore Coat Polysaccharide Biosynthesis Protein SpsA, Chain A"/>
    <property type="match status" value="1"/>
</dbReference>
<dbReference type="EMBL" id="CADCUG010000139">
    <property type="protein sequence ID" value="CAA9352189.1"/>
    <property type="molecule type" value="Genomic_DNA"/>
</dbReference>
<dbReference type="SUPFAM" id="SSF53448">
    <property type="entry name" value="Nucleotide-diphospho-sugar transferases"/>
    <property type="match status" value="1"/>
</dbReference>